<organism evidence="1 2">
    <name type="scientific">Desulfomicrobium norvegicum (strain DSM 1741 / NCIMB 8310)</name>
    <name type="common">Desulfovibrio baculatus (strain Norway 4)</name>
    <name type="synonym">Desulfovibrio desulfuricans (strain Norway 4)</name>
    <dbReference type="NCBI Taxonomy" id="52561"/>
    <lineage>
        <taxon>Bacteria</taxon>
        <taxon>Pseudomonadati</taxon>
        <taxon>Thermodesulfobacteriota</taxon>
        <taxon>Desulfovibrionia</taxon>
        <taxon>Desulfovibrionales</taxon>
        <taxon>Desulfomicrobiaceae</taxon>
        <taxon>Desulfomicrobium</taxon>
    </lineage>
</organism>
<dbReference type="AlphaFoldDB" id="A0A8G2C407"/>
<name>A0A8G2C407_DESNO</name>
<accession>A0A8G2C407</accession>
<reference evidence="1 2" key="1">
    <citation type="submission" date="2016-10" db="EMBL/GenBank/DDBJ databases">
        <authorList>
            <person name="Varghese N."/>
            <person name="Submissions S."/>
        </authorList>
    </citation>
    <scope>NUCLEOTIDE SEQUENCE [LARGE SCALE GENOMIC DNA]</scope>
    <source>
        <strain evidence="1 2">DSM 1741</strain>
    </source>
</reference>
<sequence length="385" mass="45607">MPKNRPDYSVLVNKNEDVFKKIFESEFWRCEYTKRKYILDIRDRKSIQEYYFIKSSCGVDLVDHASQFVMYHADVALGIDGDELAPRNDMYEYLEQVIIAYHNYAYLDDPKYRIDDNTGFGFDLWELVDCLGEREIESINILHADARKYGFFPMDLIAIHPIEKAECLIADYVSQHGEFPFFQNSFLMEKKLDPDFHYKDRNGKQYFVEEKSENAVYVYIDCLNEKETIEKIYQRIIGLINMALKGKVAYVAGVRENSDVQICFYNKSIIQDKSKLKTILKYNLSAYRNWYDPVKFMLTDDTIKVSKYLMVPGYENVPFHKRAAGLWIWDQVHFHKFKLSDAIEKARKIKSLKIYDNIEYSSILRLYNLAKMSVEKMEVLKFSDL</sequence>
<dbReference type="RefSeq" id="WP_143077907.1">
    <property type="nucleotide sequence ID" value="NZ_FOTO01000008.1"/>
</dbReference>
<comment type="caution">
    <text evidence="1">The sequence shown here is derived from an EMBL/GenBank/DDBJ whole genome shotgun (WGS) entry which is preliminary data.</text>
</comment>
<gene>
    <name evidence="1" type="ORF">SAMN05421830_108128</name>
</gene>
<keyword evidence="2" id="KW-1185">Reference proteome</keyword>
<evidence type="ECO:0000313" key="2">
    <source>
        <dbReference type="Proteomes" id="UP000199581"/>
    </source>
</evidence>
<dbReference type="EMBL" id="FOTO01000008">
    <property type="protein sequence ID" value="SFL88816.1"/>
    <property type="molecule type" value="Genomic_DNA"/>
</dbReference>
<evidence type="ECO:0000313" key="1">
    <source>
        <dbReference type="EMBL" id="SFL88816.1"/>
    </source>
</evidence>
<proteinExistence type="predicted"/>
<dbReference type="Proteomes" id="UP000199581">
    <property type="component" value="Unassembled WGS sequence"/>
</dbReference>
<dbReference type="OrthoDB" id="9886906at2"/>
<protein>
    <submittedName>
        <fullName evidence="1">Uncharacterized protein</fullName>
    </submittedName>
</protein>